<evidence type="ECO:0000256" key="6">
    <source>
        <dbReference type="PROSITE-ProRule" id="PRU00169"/>
    </source>
</evidence>
<dbReference type="Gene3D" id="1.10.10.10">
    <property type="entry name" value="Winged helix-like DNA-binding domain superfamily/Winged helix DNA-binding domain"/>
    <property type="match status" value="1"/>
</dbReference>
<dbReference type="CDD" id="cd17574">
    <property type="entry name" value="REC_OmpR"/>
    <property type="match status" value="1"/>
</dbReference>
<dbReference type="AlphaFoldDB" id="A0AAT9FJT7"/>
<evidence type="ECO:0000256" key="7">
    <source>
        <dbReference type="PROSITE-ProRule" id="PRU01091"/>
    </source>
</evidence>
<dbReference type="PROSITE" id="PS50110">
    <property type="entry name" value="RESPONSE_REGULATORY"/>
    <property type="match status" value="1"/>
</dbReference>
<dbReference type="InterPro" id="IPR001867">
    <property type="entry name" value="OmpR/PhoB-type_DNA-bd"/>
</dbReference>
<evidence type="ECO:0000256" key="4">
    <source>
        <dbReference type="ARBA" id="ARBA00023125"/>
    </source>
</evidence>
<keyword evidence="1 6" id="KW-0597">Phosphoprotein</keyword>
<dbReference type="SMART" id="SM00448">
    <property type="entry name" value="REC"/>
    <property type="match status" value="1"/>
</dbReference>
<dbReference type="FunFam" id="3.40.50.2300:FF:000001">
    <property type="entry name" value="DNA-binding response regulator PhoB"/>
    <property type="match status" value="1"/>
</dbReference>
<protein>
    <submittedName>
        <fullName evidence="10">DNA-binding response regulator</fullName>
    </submittedName>
</protein>
<dbReference type="EMBL" id="AP026866">
    <property type="protein sequence ID" value="BDS06229.1"/>
    <property type="molecule type" value="Genomic_DNA"/>
</dbReference>
<dbReference type="GO" id="GO:0005829">
    <property type="term" value="C:cytosol"/>
    <property type="evidence" value="ECO:0007669"/>
    <property type="project" value="TreeGrafter"/>
</dbReference>
<dbReference type="InterPro" id="IPR036388">
    <property type="entry name" value="WH-like_DNA-bd_sf"/>
</dbReference>
<feature type="domain" description="OmpR/PhoB-type" evidence="9">
    <location>
        <begin position="125"/>
        <end position="224"/>
    </location>
</feature>
<organism evidence="10">
    <name type="scientific">Oceaniferula spumae</name>
    <dbReference type="NCBI Taxonomy" id="2979115"/>
    <lineage>
        <taxon>Bacteria</taxon>
        <taxon>Pseudomonadati</taxon>
        <taxon>Verrucomicrobiota</taxon>
        <taxon>Verrucomicrobiia</taxon>
        <taxon>Verrucomicrobiales</taxon>
        <taxon>Verrucomicrobiaceae</taxon>
        <taxon>Oceaniferula</taxon>
    </lineage>
</organism>
<dbReference type="InterPro" id="IPR016032">
    <property type="entry name" value="Sig_transdc_resp-reg_C-effctor"/>
</dbReference>
<evidence type="ECO:0000259" key="8">
    <source>
        <dbReference type="PROSITE" id="PS50110"/>
    </source>
</evidence>
<keyword evidence="5" id="KW-0804">Transcription</keyword>
<feature type="DNA-binding region" description="OmpR/PhoB-type" evidence="7">
    <location>
        <begin position="125"/>
        <end position="224"/>
    </location>
</feature>
<keyword evidence="3" id="KW-0805">Transcription regulation</keyword>
<gene>
    <name evidence="10" type="ORF">NT6N_12690</name>
</gene>
<dbReference type="InterPro" id="IPR011006">
    <property type="entry name" value="CheY-like_superfamily"/>
</dbReference>
<dbReference type="SUPFAM" id="SSF52172">
    <property type="entry name" value="CheY-like"/>
    <property type="match status" value="1"/>
</dbReference>
<evidence type="ECO:0000256" key="5">
    <source>
        <dbReference type="ARBA" id="ARBA00023163"/>
    </source>
</evidence>
<dbReference type="Pfam" id="PF00072">
    <property type="entry name" value="Response_reg"/>
    <property type="match status" value="1"/>
</dbReference>
<dbReference type="PANTHER" id="PTHR48111">
    <property type="entry name" value="REGULATOR OF RPOS"/>
    <property type="match status" value="1"/>
</dbReference>
<dbReference type="GO" id="GO:0032993">
    <property type="term" value="C:protein-DNA complex"/>
    <property type="evidence" value="ECO:0007669"/>
    <property type="project" value="TreeGrafter"/>
</dbReference>
<dbReference type="CDD" id="cd00383">
    <property type="entry name" value="trans_reg_C"/>
    <property type="match status" value="1"/>
</dbReference>
<accession>A0AAT9FJT7</accession>
<keyword evidence="2" id="KW-0902">Two-component regulatory system</keyword>
<evidence type="ECO:0000259" key="9">
    <source>
        <dbReference type="PROSITE" id="PS51755"/>
    </source>
</evidence>
<dbReference type="Pfam" id="PF00486">
    <property type="entry name" value="Trans_reg_C"/>
    <property type="match status" value="1"/>
</dbReference>
<dbReference type="Gene3D" id="6.10.250.690">
    <property type="match status" value="1"/>
</dbReference>
<reference evidence="10" key="1">
    <citation type="submission" date="2024-07" db="EMBL/GenBank/DDBJ databases">
        <title>Complete genome sequence of Verrucomicrobiaceae bacterium NT6N.</title>
        <authorList>
            <person name="Huang C."/>
            <person name="Takami H."/>
            <person name="Hamasaki K."/>
        </authorList>
    </citation>
    <scope>NUCLEOTIDE SEQUENCE</scope>
    <source>
        <strain evidence="10">NT6N</strain>
    </source>
</reference>
<name>A0AAT9FJT7_9BACT</name>
<dbReference type="InterPro" id="IPR001789">
    <property type="entry name" value="Sig_transdc_resp-reg_receiver"/>
</dbReference>
<dbReference type="GO" id="GO:0000156">
    <property type="term" value="F:phosphorelay response regulator activity"/>
    <property type="evidence" value="ECO:0007669"/>
    <property type="project" value="TreeGrafter"/>
</dbReference>
<dbReference type="SMART" id="SM00862">
    <property type="entry name" value="Trans_reg_C"/>
    <property type="match status" value="1"/>
</dbReference>
<dbReference type="KEGG" id="osu:NT6N_12690"/>
<dbReference type="PROSITE" id="PS51755">
    <property type="entry name" value="OMPR_PHOB"/>
    <property type="match status" value="1"/>
</dbReference>
<evidence type="ECO:0000256" key="1">
    <source>
        <dbReference type="ARBA" id="ARBA00022553"/>
    </source>
</evidence>
<proteinExistence type="predicted"/>
<dbReference type="GO" id="GO:0006355">
    <property type="term" value="P:regulation of DNA-templated transcription"/>
    <property type="evidence" value="ECO:0007669"/>
    <property type="project" value="InterPro"/>
</dbReference>
<dbReference type="SUPFAM" id="SSF46894">
    <property type="entry name" value="C-terminal effector domain of the bipartite response regulators"/>
    <property type="match status" value="1"/>
</dbReference>
<sequence length="227" mass="25760">MKVLVTDDDPLTLDALATCIEAEGFEVFKAENGLEALELWQESSPDLVCLDIMMPKCNGYEVCKTIREKDSKVPILFLSAKSEESDLIAGLDLGADDFIRKPFNRGEVMARIRAALRRSAHLHEPDHFEMNELLVSPQKLLAEHGEAKIDLTPREVSMLKLLYDRAGVPVSRDTFWDHCWGMDYFPDSRTLDQHIFTLRKKIEQDLGCSRIIGTVRGVGYRYSPDQS</sequence>
<dbReference type="Gene3D" id="3.40.50.2300">
    <property type="match status" value="1"/>
</dbReference>
<dbReference type="PANTHER" id="PTHR48111:SF11">
    <property type="entry name" value="TWO-COMPONENT RESPONSE REGULATOR"/>
    <property type="match status" value="1"/>
</dbReference>
<evidence type="ECO:0000256" key="2">
    <source>
        <dbReference type="ARBA" id="ARBA00023012"/>
    </source>
</evidence>
<feature type="domain" description="Response regulatory" evidence="8">
    <location>
        <begin position="2"/>
        <end position="116"/>
    </location>
</feature>
<dbReference type="InterPro" id="IPR039420">
    <property type="entry name" value="WalR-like"/>
</dbReference>
<dbReference type="GO" id="GO:0000976">
    <property type="term" value="F:transcription cis-regulatory region binding"/>
    <property type="evidence" value="ECO:0007669"/>
    <property type="project" value="TreeGrafter"/>
</dbReference>
<keyword evidence="4 7" id="KW-0238">DNA-binding</keyword>
<evidence type="ECO:0000313" key="10">
    <source>
        <dbReference type="EMBL" id="BDS06229.1"/>
    </source>
</evidence>
<evidence type="ECO:0000256" key="3">
    <source>
        <dbReference type="ARBA" id="ARBA00023015"/>
    </source>
</evidence>
<feature type="modified residue" description="4-aspartylphosphate" evidence="6">
    <location>
        <position position="51"/>
    </location>
</feature>